<keyword evidence="1" id="KW-0560">Oxidoreductase</keyword>
<evidence type="ECO:0000259" key="4">
    <source>
        <dbReference type="Pfam" id="PF02317"/>
    </source>
</evidence>
<dbReference type="EMBL" id="MU004355">
    <property type="protein sequence ID" value="KAF2655003.1"/>
    <property type="molecule type" value="Genomic_DNA"/>
</dbReference>
<gene>
    <name evidence="5" type="ORF">K491DRAFT_704874</name>
</gene>
<organism evidence="5 6">
    <name type="scientific">Lophiostoma macrostomum CBS 122681</name>
    <dbReference type="NCBI Taxonomy" id="1314788"/>
    <lineage>
        <taxon>Eukaryota</taxon>
        <taxon>Fungi</taxon>
        <taxon>Dikarya</taxon>
        <taxon>Ascomycota</taxon>
        <taxon>Pezizomycotina</taxon>
        <taxon>Dothideomycetes</taxon>
        <taxon>Pleosporomycetidae</taxon>
        <taxon>Pleosporales</taxon>
        <taxon>Lophiostomataceae</taxon>
        <taxon>Lophiostoma</taxon>
    </lineage>
</organism>
<feature type="domain" description="Glycerol-3-phosphate dehydrogenase NAD-dependent N-terminal" evidence="3">
    <location>
        <begin position="8"/>
        <end position="107"/>
    </location>
</feature>
<dbReference type="InterPro" id="IPR003421">
    <property type="entry name" value="Opine_DH"/>
</dbReference>
<dbReference type="Gene3D" id="3.40.50.720">
    <property type="entry name" value="NAD(P)-binding Rossmann-like Domain"/>
    <property type="match status" value="1"/>
</dbReference>
<dbReference type="InterPro" id="IPR051729">
    <property type="entry name" value="Opine/Lysopine_DH"/>
</dbReference>
<dbReference type="OrthoDB" id="4394513at2759"/>
<evidence type="ECO:0000313" key="6">
    <source>
        <dbReference type="Proteomes" id="UP000799324"/>
    </source>
</evidence>
<dbReference type="SUPFAM" id="SSF51735">
    <property type="entry name" value="NAD(P)-binding Rossmann-fold domains"/>
    <property type="match status" value="1"/>
</dbReference>
<sequence length="361" mass="39656">MIDTPILVSIVGAGPAGFALAVDLERHGKSVLVYSHPDRARHASHVSKNGGLRSSGLIDHSTKPPITFDMKDVVEFSRIIILTVPSTGQETVLQELKKFDLRQHTIIAVPGNSFSLVAQAEMEIGAILETNLSPYSCRMNQGELVVLGKKSLFFMASLQRLSPTASLKIQNIFPMEVKWCHNVIEVSLNNINGVFHPLMMLMNAGRIESTGGDFYLYSEGLTRSVANAILAVDAVRLKVGEAFGFRLKSVVETSNECYGHSFTDLVDLAQNSKPHRKLKAPADIVNRNISEDVPDLLVCWYGLAKKLGINASPIKAVIVMAEMATGENYMEKGRNMKRLHLEGLSRDELIARFGMTPKEAP</sequence>
<dbReference type="Pfam" id="PF02317">
    <property type="entry name" value="Octopine_DH"/>
    <property type="match status" value="1"/>
</dbReference>
<protein>
    <submittedName>
        <fullName evidence="5">6-phosphogluconate dehydrogenase C-terminal domain-like protein</fullName>
    </submittedName>
</protein>
<accession>A0A6A6T7T8</accession>
<dbReference type="GO" id="GO:0141152">
    <property type="term" value="F:glycerol-3-phosphate dehydrogenase (NAD+) activity"/>
    <property type="evidence" value="ECO:0007669"/>
    <property type="project" value="UniProtKB-EC"/>
</dbReference>
<dbReference type="InterPro" id="IPR013328">
    <property type="entry name" value="6PGD_dom2"/>
</dbReference>
<name>A0A6A6T7T8_9PLEO</name>
<comment type="catalytic activity">
    <reaction evidence="2">
        <text>sn-glycerol 3-phosphate + NAD(+) = dihydroxyacetone phosphate + NADH + H(+)</text>
        <dbReference type="Rhea" id="RHEA:11092"/>
        <dbReference type="ChEBI" id="CHEBI:15378"/>
        <dbReference type="ChEBI" id="CHEBI:57540"/>
        <dbReference type="ChEBI" id="CHEBI:57597"/>
        <dbReference type="ChEBI" id="CHEBI:57642"/>
        <dbReference type="ChEBI" id="CHEBI:57945"/>
        <dbReference type="EC" id="1.1.1.8"/>
    </reaction>
</comment>
<evidence type="ECO:0000313" key="5">
    <source>
        <dbReference type="EMBL" id="KAF2655003.1"/>
    </source>
</evidence>
<proteinExistence type="predicted"/>
<dbReference type="InterPro" id="IPR008927">
    <property type="entry name" value="6-PGluconate_DH-like_C_sf"/>
</dbReference>
<dbReference type="AlphaFoldDB" id="A0A6A6T7T8"/>
<dbReference type="GO" id="GO:0051287">
    <property type="term" value="F:NAD binding"/>
    <property type="evidence" value="ECO:0007669"/>
    <property type="project" value="InterPro"/>
</dbReference>
<dbReference type="InterPro" id="IPR036291">
    <property type="entry name" value="NAD(P)-bd_dom_sf"/>
</dbReference>
<feature type="domain" description="Opine dehydrogenase" evidence="4">
    <location>
        <begin position="179"/>
        <end position="324"/>
    </location>
</feature>
<dbReference type="Pfam" id="PF01210">
    <property type="entry name" value="NAD_Gly3P_dh_N"/>
    <property type="match status" value="1"/>
</dbReference>
<dbReference type="PANTHER" id="PTHR38015:SF1">
    <property type="entry name" value="OPINE DEHYDROGENASE DOMAIN-CONTAINING PROTEIN"/>
    <property type="match status" value="1"/>
</dbReference>
<evidence type="ECO:0000256" key="2">
    <source>
        <dbReference type="ARBA" id="ARBA00048683"/>
    </source>
</evidence>
<reference evidence="5" key="1">
    <citation type="journal article" date="2020" name="Stud. Mycol.">
        <title>101 Dothideomycetes genomes: a test case for predicting lifestyles and emergence of pathogens.</title>
        <authorList>
            <person name="Haridas S."/>
            <person name="Albert R."/>
            <person name="Binder M."/>
            <person name="Bloem J."/>
            <person name="Labutti K."/>
            <person name="Salamov A."/>
            <person name="Andreopoulos B."/>
            <person name="Baker S."/>
            <person name="Barry K."/>
            <person name="Bills G."/>
            <person name="Bluhm B."/>
            <person name="Cannon C."/>
            <person name="Castanera R."/>
            <person name="Culley D."/>
            <person name="Daum C."/>
            <person name="Ezra D."/>
            <person name="Gonzalez J."/>
            <person name="Henrissat B."/>
            <person name="Kuo A."/>
            <person name="Liang C."/>
            <person name="Lipzen A."/>
            <person name="Lutzoni F."/>
            <person name="Magnuson J."/>
            <person name="Mondo S."/>
            <person name="Nolan M."/>
            <person name="Ohm R."/>
            <person name="Pangilinan J."/>
            <person name="Park H.-J."/>
            <person name="Ramirez L."/>
            <person name="Alfaro M."/>
            <person name="Sun H."/>
            <person name="Tritt A."/>
            <person name="Yoshinaga Y."/>
            <person name="Zwiers L.-H."/>
            <person name="Turgeon B."/>
            <person name="Goodwin S."/>
            <person name="Spatafora J."/>
            <person name="Crous P."/>
            <person name="Grigoriev I."/>
        </authorList>
    </citation>
    <scope>NUCLEOTIDE SEQUENCE</scope>
    <source>
        <strain evidence="5">CBS 122681</strain>
    </source>
</reference>
<dbReference type="Gene3D" id="1.10.1040.10">
    <property type="entry name" value="N-(1-d-carboxylethyl)-l-norvaline Dehydrogenase, domain 2"/>
    <property type="match status" value="1"/>
</dbReference>
<dbReference type="PANTHER" id="PTHR38015">
    <property type="entry name" value="BLR6086 PROTEIN"/>
    <property type="match status" value="1"/>
</dbReference>
<dbReference type="Proteomes" id="UP000799324">
    <property type="component" value="Unassembled WGS sequence"/>
</dbReference>
<evidence type="ECO:0000259" key="3">
    <source>
        <dbReference type="Pfam" id="PF01210"/>
    </source>
</evidence>
<dbReference type="InterPro" id="IPR011128">
    <property type="entry name" value="G3P_DH_NAD-dep_N"/>
</dbReference>
<keyword evidence="6" id="KW-1185">Reference proteome</keyword>
<evidence type="ECO:0000256" key="1">
    <source>
        <dbReference type="ARBA" id="ARBA00023002"/>
    </source>
</evidence>
<dbReference type="SUPFAM" id="SSF48179">
    <property type="entry name" value="6-phosphogluconate dehydrogenase C-terminal domain-like"/>
    <property type="match status" value="1"/>
</dbReference>
<dbReference type="GO" id="GO:0046168">
    <property type="term" value="P:glycerol-3-phosphate catabolic process"/>
    <property type="evidence" value="ECO:0007669"/>
    <property type="project" value="InterPro"/>
</dbReference>